<dbReference type="CDD" id="cd00519">
    <property type="entry name" value="Lipase_3"/>
    <property type="match status" value="1"/>
</dbReference>
<dbReference type="InterPro" id="IPR029058">
    <property type="entry name" value="AB_hydrolase_fold"/>
</dbReference>
<accession>A0AAD5Q4T2</accession>
<dbReference type="PANTHER" id="PTHR46023:SF6">
    <property type="entry name" value="LIPASE CLASS 3 FAMILY PROTEIN"/>
    <property type="match status" value="1"/>
</dbReference>
<gene>
    <name evidence="3" type="ORF">P43SY_005294</name>
</gene>
<dbReference type="SUPFAM" id="SSF53474">
    <property type="entry name" value="alpha/beta-Hydrolases"/>
    <property type="match status" value="1"/>
</dbReference>
<reference evidence="3" key="1">
    <citation type="submission" date="2021-12" db="EMBL/GenBank/DDBJ databases">
        <title>Prjna785345.</title>
        <authorList>
            <person name="Rujirawat T."/>
            <person name="Krajaejun T."/>
        </authorList>
    </citation>
    <scope>NUCLEOTIDE SEQUENCE</scope>
    <source>
        <strain evidence="3">Pi057C3</strain>
    </source>
</reference>
<feature type="coiled-coil region" evidence="1">
    <location>
        <begin position="478"/>
        <end position="527"/>
    </location>
</feature>
<dbReference type="InterPro" id="IPR002921">
    <property type="entry name" value="Fungal_lipase-type"/>
</dbReference>
<name>A0AAD5Q4T2_PYTIN</name>
<dbReference type="EMBL" id="JAKCXM010000466">
    <property type="protein sequence ID" value="KAJ0393747.1"/>
    <property type="molecule type" value="Genomic_DNA"/>
</dbReference>
<comment type="caution">
    <text evidence="3">The sequence shown here is derived from an EMBL/GenBank/DDBJ whole genome shotgun (WGS) entry which is preliminary data.</text>
</comment>
<evidence type="ECO:0000313" key="4">
    <source>
        <dbReference type="Proteomes" id="UP001209570"/>
    </source>
</evidence>
<sequence length="596" mass="65738">MLRLAGRYARRCAPRRRALHWSSLLSRCSPDASATRAPDFSVDLLPALEVLAESLAMLSKNPAFQSWTSADWLLGLTVMAQHNTTRRRRQPPARPHKGEAAADEPLAPLLRYVRLSDAVYAPTAAAFCREAHLPPESVVRSARGGVFSPKFALVLDHAAREIVLVVRGSATILDFCTDLCLVNDPLHDGQGHRGIVRASQWLVHAVEPDLKRLTRAYPAYAVTTTGHSLGAGVAALAALEWRRRGTFPTLRCVAFATPACVTRGLAQQCREFVTTVVHGDDCVPRLHQHSLQLLHRDVSAFDWRAALKAMVDEEIEEQKALVKRERDELLQEIQQAFEQLQQAALRDVADSEVGKRVSASIEVTEAAFAGPDEPVHERFARVKRVLRHHKHAILGAKDDARAQRERRWWDAVESGVDELERLAAKTPTEELLAVVATAEEQEKVSGLCDRLSSAVDQAAERLRLKVKEAITDVTETVTTKVQSEVSKVEQDVQELQDQVQAALDDSLKAWQDELRSNTEAVRALLQREEWRSSGAAGQSDLATVFDGWGDDCDDEEGGDALAALPDDAADVPEDELHDELFPPGRILSVASCCPTT</sequence>
<protein>
    <recommendedName>
        <fullName evidence="2">Fungal lipase-type domain-containing protein</fullName>
    </recommendedName>
</protein>
<keyword evidence="4" id="KW-1185">Reference proteome</keyword>
<dbReference type="AlphaFoldDB" id="A0AAD5Q4T2"/>
<dbReference type="PANTHER" id="PTHR46023">
    <property type="entry name" value="LIPASE CLASS 3 PROTEIN-LIKE"/>
    <property type="match status" value="1"/>
</dbReference>
<proteinExistence type="predicted"/>
<dbReference type="GO" id="GO:0006629">
    <property type="term" value="P:lipid metabolic process"/>
    <property type="evidence" value="ECO:0007669"/>
    <property type="project" value="InterPro"/>
</dbReference>
<dbReference type="Pfam" id="PF01764">
    <property type="entry name" value="Lipase_3"/>
    <property type="match status" value="1"/>
</dbReference>
<feature type="domain" description="Fungal lipase-type" evidence="2">
    <location>
        <begin position="163"/>
        <end position="287"/>
    </location>
</feature>
<organism evidence="3 4">
    <name type="scientific">Pythium insidiosum</name>
    <name type="common">Pythiosis disease agent</name>
    <dbReference type="NCBI Taxonomy" id="114742"/>
    <lineage>
        <taxon>Eukaryota</taxon>
        <taxon>Sar</taxon>
        <taxon>Stramenopiles</taxon>
        <taxon>Oomycota</taxon>
        <taxon>Peronosporomycetes</taxon>
        <taxon>Pythiales</taxon>
        <taxon>Pythiaceae</taxon>
        <taxon>Pythium</taxon>
    </lineage>
</organism>
<feature type="coiled-coil region" evidence="1">
    <location>
        <begin position="308"/>
        <end position="346"/>
    </location>
</feature>
<dbReference type="Proteomes" id="UP001209570">
    <property type="component" value="Unassembled WGS sequence"/>
</dbReference>
<keyword evidence="1" id="KW-0175">Coiled coil</keyword>
<evidence type="ECO:0000259" key="2">
    <source>
        <dbReference type="Pfam" id="PF01764"/>
    </source>
</evidence>
<evidence type="ECO:0000256" key="1">
    <source>
        <dbReference type="SAM" id="Coils"/>
    </source>
</evidence>
<dbReference type="Gene3D" id="3.40.50.1820">
    <property type="entry name" value="alpha/beta hydrolase"/>
    <property type="match status" value="1"/>
</dbReference>
<evidence type="ECO:0000313" key="3">
    <source>
        <dbReference type="EMBL" id="KAJ0393747.1"/>
    </source>
</evidence>